<evidence type="ECO:0000313" key="2">
    <source>
        <dbReference type="Proteomes" id="UP001597046"/>
    </source>
</evidence>
<dbReference type="Proteomes" id="UP001597046">
    <property type="component" value="Unassembled WGS sequence"/>
</dbReference>
<dbReference type="RefSeq" id="WP_386051249.1">
    <property type="nucleotide sequence ID" value="NZ_JBHTKH010000002.1"/>
</dbReference>
<sequence>MTPDFTGMTISRVQLDWMVRLWTSGGGQFNLEGDVFVTHRGQAPVEIDISQSVETPPKILADLLGQEVTGVLVSPANDLAINLVDAQVACRVDPDYESWTIHGPHREMIICMPGGELSVWSRPTDESS</sequence>
<reference evidence="2" key="1">
    <citation type="journal article" date="2019" name="Int. J. Syst. Evol. Microbiol.">
        <title>The Global Catalogue of Microorganisms (GCM) 10K type strain sequencing project: providing services to taxonomists for standard genome sequencing and annotation.</title>
        <authorList>
            <consortium name="The Broad Institute Genomics Platform"/>
            <consortium name="The Broad Institute Genome Sequencing Center for Infectious Disease"/>
            <person name="Wu L."/>
            <person name="Ma J."/>
        </authorList>
    </citation>
    <scope>NUCLEOTIDE SEQUENCE [LARGE SCALE GENOMIC DNA]</scope>
    <source>
        <strain evidence="2">CCUG 57508</strain>
    </source>
</reference>
<gene>
    <name evidence="1" type="ORF">ACFQ2V_04830</name>
</gene>
<evidence type="ECO:0000313" key="1">
    <source>
        <dbReference type="EMBL" id="MFD1053623.1"/>
    </source>
</evidence>
<organism evidence="1 2">
    <name type="scientific">Terrabacter terrigena</name>
    <dbReference type="NCBI Taxonomy" id="574718"/>
    <lineage>
        <taxon>Bacteria</taxon>
        <taxon>Bacillati</taxon>
        <taxon>Actinomycetota</taxon>
        <taxon>Actinomycetes</taxon>
        <taxon>Micrococcales</taxon>
        <taxon>Intrasporangiaceae</taxon>
        <taxon>Terrabacter</taxon>
    </lineage>
</organism>
<proteinExistence type="predicted"/>
<accession>A0ABW3MU65</accession>
<dbReference type="EMBL" id="JBHTKH010000002">
    <property type="protein sequence ID" value="MFD1053623.1"/>
    <property type="molecule type" value="Genomic_DNA"/>
</dbReference>
<name>A0ABW3MU65_9MICO</name>
<keyword evidence="2" id="KW-1185">Reference proteome</keyword>
<dbReference type="Pfam" id="PF19686">
    <property type="entry name" value="DUF6188"/>
    <property type="match status" value="1"/>
</dbReference>
<comment type="caution">
    <text evidence="1">The sequence shown here is derived from an EMBL/GenBank/DDBJ whole genome shotgun (WGS) entry which is preliminary data.</text>
</comment>
<dbReference type="InterPro" id="IPR046179">
    <property type="entry name" value="DUF6188"/>
</dbReference>
<protein>
    <submittedName>
        <fullName evidence="1">DUF6188 family protein</fullName>
    </submittedName>
</protein>